<dbReference type="SUPFAM" id="SSF51735">
    <property type="entry name" value="NAD(P)-binding Rossmann-fold domains"/>
    <property type="match status" value="1"/>
</dbReference>
<dbReference type="PRINTS" id="PR00080">
    <property type="entry name" value="SDRFAMILY"/>
</dbReference>
<dbReference type="Pfam" id="PF00106">
    <property type="entry name" value="adh_short"/>
    <property type="match status" value="1"/>
</dbReference>
<proteinExistence type="inferred from homology"/>
<gene>
    <name evidence="4" type="ORF">SLS60_007969</name>
</gene>
<dbReference type="InterPro" id="IPR051911">
    <property type="entry name" value="SDR_oxidoreductase"/>
</dbReference>
<sequence length="309" mass="33473">MPRTIFVVGSSSGIGLEIVRLFFLKGWNVVAASRDPSTSEELQGLQAQDPERLLLVALDLTNQDTLAPALDAATRMYSTIDVLLNNAGINVLGAFELLSQEKLRKQLEVNFFGPAQLTRLAIPYLRSSSNESKKQSLIVSIGSGSGHFAIPLFSYYTASKFAFEGLTEALHHELAPQGIVVKNVVPVGGIKGTKFGANNLPEAEPLLVSSFMGQQPDLSGEEPDRRKVLEKYVAEGARTMAKTMTLSDQADGAKSAADVATVVWEAVEAGDERFRYFVGAEGNPFVEARYGGAVGDDEKYMSKTRQFFA</sequence>
<dbReference type="Proteomes" id="UP001521785">
    <property type="component" value="Unassembled WGS sequence"/>
</dbReference>
<evidence type="ECO:0000313" key="5">
    <source>
        <dbReference type="Proteomes" id="UP001521785"/>
    </source>
</evidence>
<evidence type="ECO:0000313" key="4">
    <source>
        <dbReference type="EMBL" id="KAL1598827.1"/>
    </source>
</evidence>
<evidence type="ECO:0000256" key="3">
    <source>
        <dbReference type="RuleBase" id="RU000363"/>
    </source>
</evidence>
<keyword evidence="5" id="KW-1185">Reference proteome</keyword>
<keyword evidence="2" id="KW-0560">Oxidoreductase</keyword>
<dbReference type="InterPro" id="IPR036291">
    <property type="entry name" value="NAD(P)-bd_dom_sf"/>
</dbReference>
<evidence type="ECO:0000256" key="1">
    <source>
        <dbReference type="ARBA" id="ARBA00006484"/>
    </source>
</evidence>
<dbReference type="EMBL" id="JAKJXO020000011">
    <property type="protein sequence ID" value="KAL1598827.1"/>
    <property type="molecule type" value="Genomic_DNA"/>
</dbReference>
<dbReference type="InterPro" id="IPR002347">
    <property type="entry name" value="SDR_fam"/>
</dbReference>
<accession>A0ABR3R4A9</accession>
<dbReference type="PANTHER" id="PTHR43976:SF16">
    <property type="entry name" value="SHORT-CHAIN DEHYDROGENASE_REDUCTASE FAMILY PROTEIN"/>
    <property type="match status" value="1"/>
</dbReference>
<comment type="similarity">
    <text evidence="1 3">Belongs to the short-chain dehydrogenases/reductases (SDR) family.</text>
</comment>
<dbReference type="PANTHER" id="PTHR43976">
    <property type="entry name" value="SHORT CHAIN DEHYDROGENASE"/>
    <property type="match status" value="1"/>
</dbReference>
<evidence type="ECO:0000256" key="2">
    <source>
        <dbReference type="ARBA" id="ARBA00023002"/>
    </source>
</evidence>
<reference evidence="4 5" key="1">
    <citation type="submission" date="2024-02" db="EMBL/GenBank/DDBJ databases">
        <title>De novo assembly and annotation of 12 fungi associated with fruit tree decline syndrome in Ontario, Canada.</title>
        <authorList>
            <person name="Sulman M."/>
            <person name="Ellouze W."/>
            <person name="Ilyukhin E."/>
        </authorList>
    </citation>
    <scope>NUCLEOTIDE SEQUENCE [LARGE SCALE GENOMIC DNA]</scope>
    <source>
        <strain evidence="4 5">M42-189</strain>
    </source>
</reference>
<comment type="caution">
    <text evidence="4">The sequence shown here is derived from an EMBL/GenBank/DDBJ whole genome shotgun (WGS) entry which is preliminary data.</text>
</comment>
<name>A0ABR3R4A9_9PLEO</name>
<organism evidence="4 5">
    <name type="scientific">Paraconiothyrium brasiliense</name>
    <dbReference type="NCBI Taxonomy" id="300254"/>
    <lineage>
        <taxon>Eukaryota</taxon>
        <taxon>Fungi</taxon>
        <taxon>Dikarya</taxon>
        <taxon>Ascomycota</taxon>
        <taxon>Pezizomycotina</taxon>
        <taxon>Dothideomycetes</taxon>
        <taxon>Pleosporomycetidae</taxon>
        <taxon>Pleosporales</taxon>
        <taxon>Massarineae</taxon>
        <taxon>Didymosphaeriaceae</taxon>
        <taxon>Paraconiothyrium</taxon>
    </lineage>
</organism>
<dbReference type="PRINTS" id="PR00081">
    <property type="entry name" value="GDHRDH"/>
</dbReference>
<protein>
    <recommendedName>
        <fullName evidence="6">NAD(P)-binding protein</fullName>
    </recommendedName>
</protein>
<evidence type="ECO:0008006" key="6">
    <source>
        <dbReference type="Google" id="ProtNLM"/>
    </source>
</evidence>
<dbReference type="Gene3D" id="3.40.50.720">
    <property type="entry name" value="NAD(P)-binding Rossmann-like Domain"/>
    <property type="match status" value="1"/>
</dbReference>